<evidence type="ECO:0000313" key="5">
    <source>
        <dbReference type="Proteomes" id="UP000663874"/>
    </source>
</evidence>
<sequence>MLSSLVPLTVSGVQTNFDVTSLPSGWTLCYNDTYNVVLNSTLLDTILTQCNRGKLLLGCGLKNSSVLTIAAMGLRSDVLYNCSNIITCTHIANGVGWYYSSNYSWGFVQDQDAVYRRRCDIDIATESSNNSDQRLCWHTGSTLGGYRCGSNTGLNSDTTSVRYIYNVD</sequence>
<dbReference type="EMBL" id="CAJOAX010011976">
    <property type="protein sequence ID" value="CAF4103638.1"/>
    <property type="molecule type" value="Genomic_DNA"/>
</dbReference>
<evidence type="ECO:0000313" key="2">
    <source>
        <dbReference type="EMBL" id="CAF1495725.1"/>
    </source>
</evidence>
<dbReference type="Proteomes" id="UP000663823">
    <property type="component" value="Unassembled WGS sequence"/>
</dbReference>
<dbReference type="Proteomes" id="UP000663889">
    <property type="component" value="Unassembled WGS sequence"/>
</dbReference>
<dbReference type="AlphaFoldDB" id="A0A820BLU8"/>
<accession>A0A820BLU8</accession>
<dbReference type="Proteomes" id="UP000663882">
    <property type="component" value="Unassembled WGS sequence"/>
</dbReference>
<gene>
    <name evidence="4" type="ORF">FNK824_LOCUS36386</name>
    <name evidence="3" type="ORF">OTI717_LOCUS34233</name>
    <name evidence="1" type="ORF">RFH988_LOCUS21938</name>
    <name evidence="2" type="ORF">SEV965_LOCUS35809</name>
</gene>
<evidence type="ECO:0000313" key="1">
    <source>
        <dbReference type="EMBL" id="CAF1151441.1"/>
    </source>
</evidence>
<dbReference type="EMBL" id="CAJOBE010016755">
    <property type="protein sequence ID" value="CAF4203562.1"/>
    <property type="molecule type" value="Genomic_DNA"/>
</dbReference>
<dbReference type="EMBL" id="CAJNOU010006060">
    <property type="protein sequence ID" value="CAF1495725.1"/>
    <property type="molecule type" value="Genomic_DNA"/>
</dbReference>
<protein>
    <submittedName>
        <fullName evidence="4">Uncharacterized protein</fullName>
    </submittedName>
</protein>
<dbReference type="Proteomes" id="UP000663874">
    <property type="component" value="Unassembled WGS sequence"/>
</dbReference>
<dbReference type="EMBL" id="CAJNOO010001428">
    <property type="protein sequence ID" value="CAF1151441.1"/>
    <property type="molecule type" value="Genomic_DNA"/>
</dbReference>
<dbReference type="OrthoDB" id="9978492at2759"/>
<name>A0A820BLU8_9BILA</name>
<organism evidence="4 5">
    <name type="scientific">Rotaria sordida</name>
    <dbReference type="NCBI Taxonomy" id="392033"/>
    <lineage>
        <taxon>Eukaryota</taxon>
        <taxon>Metazoa</taxon>
        <taxon>Spiralia</taxon>
        <taxon>Gnathifera</taxon>
        <taxon>Rotifera</taxon>
        <taxon>Eurotatoria</taxon>
        <taxon>Bdelloidea</taxon>
        <taxon>Philodinida</taxon>
        <taxon>Philodinidae</taxon>
        <taxon>Rotaria</taxon>
    </lineage>
</organism>
<evidence type="ECO:0000313" key="4">
    <source>
        <dbReference type="EMBL" id="CAF4203562.1"/>
    </source>
</evidence>
<evidence type="ECO:0000313" key="3">
    <source>
        <dbReference type="EMBL" id="CAF4103638.1"/>
    </source>
</evidence>
<reference evidence="4" key="1">
    <citation type="submission" date="2021-02" db="EMBL/GenBank/DDBJ databases">
        <authorList>
            <person name="Nowell W R."/>
        </authorList>
    </citation>
    <scope>NUCLEOTIDE SEQUENCE</scope>
</reference>
<proteinExistence type="predicted"/>
<comment type="caution">
    <text evidence="4">The sequence shown here is derived from an EMBL/GenBank/DDBJ whole genome shotgun (WGS) entry which is preliminary data.</text>
</comment>